<name>A0A9J5WTY8_SOLCO</name>
<gene>
    <name evidence="1" type="ORF">H5410_058706</name>
</gene>
<dbReference type="EMBL" id="JACXVP010000011">
    <property type="protein sequence ID" value="KAG5578572.1"/>
    <property type="molecule type" value="Genomic_DNA"/>
</dbReference>
<keyword evidence="2" id="KW-1185">Reference proteome</keyword>
<dbReference type="Proteomes" id="UP000824120">
    <property type="component" value="Chromosome 11"/>
</dbReference>
<protein>
    <submittedName>
        <fullName evidence="1">Uncharacterized protein</fullName>
    </submittedName>
</protein>
<evidence type="ECO:0000313" key="1">
    <source>
        <dbReference type="EMBL" id="KAG5578572.1"/>
    </source>
</evidence>
<dbReference type="AlphaFoldDB" id="A0A9J5WTY8"/>
<reference evidence="1 2" key="1">
    <citation type="submission" date="2020-09" db="EMBL/GenBank/DDBJ databases">
        <title>De no assembly of potato wild relative species, Solanum commersonii.</title>
        <authorList>
            <person name="Cho K."/>
        </authorList>
    </citation>
    <scope>NUCLEOTIDE SEQUENCE [LARGE SCALE GENOMIC DNA]</scope>
    <source>
        <strain evidence="1">LZ3.2</strain>
        <tissue evidence="1">Leaf</tissue>
    </source>
</reference>
<organism evidence="1 2">
    <name type="scientific">Solanum commersonii</name>
    <name type="common">Commerson's wild potato</name>
    <name type="synonym">Commerson's nightshade</name>
    <dbReference type="NCBI Taxonomy" id="4109"/>
    <lineage>
        <taxon>Eukaryota</taxon>
        <taxon>Viridiplantae</taxon>
        <taxon>Streptophyta</taxon>
        <taxon>Embryophyta</taxon>
        <taxon>Tracheophyta</taxon>
        <taxon>Spermatophyta</taxon>
        <taxon>Magnoliopsida</taxon>
        <taxon>eudicotyledons</taxon>
        <taxon>Gunneridae</taxon>
        <taxon>Pentapetalae</taxon>
        <taxon>asterids</taxon>
        <taxon>lamiids</taxon>
        <taxon>Solanales</taxon>
        <taxon>Solanaceae</taxon>
        <taxon>Solanoideae</taxon>
        <taxon>Solaneae</taxon>
        <taxon>Solanum</taxon>
    </lineage>
</organism>
<accession>A0A9J5WTY8</accession>
<evidence type="ECO:0000313" key="2">
    <source>
        <dbReference type="Proteomes" id="UP000824120"/>
    </source>
</evidence>
<proteinExistence type="predicted"/>
<sequence length="81" mass="9561">MEMEELQLPSGMVEPLNRKHPKLLNMQRNWDQSGWHSPALVEFFGWKGVQLNTCVVYHPQFDNQTESYTEFFSVNPPKFDC</sequence>
<comment type="caution">
    <text evidence="1">The sequence shown here is derived from an EMBL/GenBank/DDBJ whole genome shotgun (WGS) entry which is preliminary data.</text>
</comment>